<reference evidence="1 3" key="1">
    <citation type="submission" date="2024-02" db="EMBL/GenBank/DDBJ databases">
        <authorList>
            <person name="Chen Y."/>
            <person name="Shah S."/>
            <person name="Dougan E. K."/>
            <person name="Thang M."/>
            <person name="Chan C."/>
        </authorList>
    </citation>
    <scope>NUCLEOTIDE SEQUENCE [LARGE SCALE GENOMIC DNA]</scope>
</reference>
<dbReference type="EMBL" id="CAXAMN010000225">
    <property type="protein sequence ID" value="CAK8987080.1"/>
    <property type="molecule type" value="Genomic_DNA"/>
</dbReference>
<evidence type="ECO:0000313" key="2">
    <source>
        <dbReference type="EMBL" id="CAK8987080.1"/>
    </source>
</evidence>
<keyword evidence="3" id="KW-1185">Reference proteome</keyword>
<proteinExistence type="predicted"/>
<dbReference type="EMBL" id="CAXAMN010000114">
    <property type="protein sequence ID" value="CAK8986425.1"/>
    <property type="molecule type" value="Genomic_DNA"/>
</dbReference>
<comment type="caution">
    <text evidence="1">The sequence shown here is derived from an EMBL/GenBank/DDBJ whole genome shotgun (WGS) entry which is preliminary data.</text>
</comment>
<sequence length="470" mass="52742">MTPQPSPSALSSGIGNLENELNALLDGDGGGASRAAAVASASHGEGRLEDCYNSTTRKKQWLRLDRMCKGPAAQSFQGLAKLFQGNKLDKAKALQAYLAADEQMAEAEAHFQVSKKHAERQRRGRKLMTLKEMADANFSEAKIRGCAARGAVPDPDCPTDEASYKYWAFVGATAEEEDEEVHETHLRGSVQPNDVVQAMAVNSNVMATVRHADPTALARQAMASVAAAPAAVAETRCKRAEFSAVLKEIRKSRLRVKTRMFNASKTIVMWSRQNLDKSCNRLPRNWMLTKGKLCLSGGKYVHLLGKGWHCDVLLRFLADQLSQDHIDFDPLVKTVVWAAQNLLGLLYESRHENGMWLLPHEVKQLQVVGDVFFDTYLRCHLKYSNFCVFKLFNIRPKFHEFEHIVLSTLRQKNPLMGATWLDETWLKEVLQIARKTHRLKTHESTITRYCAGWMVLARICFCVHVFGVQA</sequence>
<gene>
    <name evidence="1" type="ORF">CCMP2556_LOCUS504</name>
    <name evidence="2" type="ORF">CCMP2556_LOCUS737</name>
</gene>
<evidence type="ECO:0000313" key="1">
    <source>
        <dbReference type="EMBL" id="CAK8986425.1"/>
    </source>
</evidence>
<accession>A0ABP0H891</accession>
<protein>
    <submittedName>
        <fullName evidence="1">Uncharacterized protein</fullName>
    </submittedName>
</protein>
<evidence type="ECO:0000313" key="3">
    <source>
        <dbReference type="Proteomes" id="UP001642484"/>
    </source>
</evidence>
<dbReference type="Proteomes" id="UP001642484">
    <property type="component" value="Unassembled WGS sequence"/>
</dbReference>
<name>A0ABP0H891_9DINO</name>
<organism evidence="1 3">
    <name type="scientific">Durusdinium trenchii</name>
    <dbReference type="NCBI Taxonomy" id="1381693"/>
    <lineage>
        <taxon>Eukaryota</taxon>
        <taxon>Sar</taxon>
        <taxon>Alveolata</taxon>
        <taxon>Dinophyceae</taxon>
        <taxon>Suessiales</taxon>
        <taxon>Symbiodiniaceae</taxon>
        <taxon>Durusdinium</taxon>
    </lineage>
</organism>